<dbReference type="RefSeq" id="WP_332836698.1">
    <property type="nucleotide sequence ID" value="NZ_JACHZG010000001.1"/>
</dbReference>
<dbReference type="AlphaFoldDB" id="A0A7W5JU17"/>
<organism evidence="2 3">
    <name type="scientific">Microlunatus antarcticus</name>
    <dbReference type="NCBI Taxonomy" id="53388"/>
    <lineage>
        <taxon>Bacteria</taxon>
        <taxon>Bacillati</taxon>
        <taxon>Actinomycetota</taxon>
        <taxon>Actinomycetes</taxon>
        <taxon>Propionibacteriales</taxon>
        <taxon>Propionibacteriaceae</taxon>
        <taxon>Microlunatus</taxon>
    </lineage>
</organism>
<dbReference type="EMBL" id="JACHZG010000001">
    <property type="protein sequence ID" value="MBB3326326.1"/>
    <property type="molecule type" value="Genomic_DNA"/>
</dbReference>
<dbReference type="PANTHER" id="PTHR43441:SF11">
    <property type="entry name" value="RIBOSOMAL-PROTEIN-SERINE ACETYLTRANSFERASE"/>
    <property type="match status" value="1"/>
</dbReference>
<dbReference type="PANTHER" id="PTHR43441">
    <property type="entry name" value="RIBOSOMAL-PROTEIN-SERINE ACETYLTRANSFERASE"/>
    <property type="match status" value="1"/>
</dbReference>
<protein>
    <submittedName>
        <fullName evidence="2">RimJ/RimL family protein N-acetyltransferase</fullName>
    </submittedName>
</protein>
<dbReference type="SUPFAM" id="SSF55729">
    <property type="entry name" value="Acyl-CoA N-acyltransferases (Nat)"/>
    <property type="match status" value="1"/>
</dbReference>
<accession>A0A7W5JU17</accession>
<dbReference type="InterPro" id="IPR051908">
    <property type="entry name" value="Ribosomal_N-acetyltransferase"/>
</dbReference>
<reference evidence="2 3" key="1">
    <citation type="submission" date="2020-08" db="EMBL/GenBank/DDBJ databases">
        <title>Sequencing the genomes of 1000 actinobacteria strains.</title>
        <authorList>
            <person name="Klenk H.-P."/>
        </authorList>
    </citation>
    <scope>NUCLEOTIDE SEQUENCE [LARGE SCALE GENOMIC DNA]</scope>
    <source>
        <strain evidence="2 3">DSM 11053</strain>
    </source>
</reference>
<name>A0A7W5JU17_9ACTN</name>
<dbReference type="Pfam" id="PF13302">
    <property type="entry name" value="Acetyltransf_3"/>
    <property type="match status" value="1"/>
</dbReference>
<dbReference type="GO" id="GO:1990189">
    <property type="term" value="F:protein N-terminal-serine acetyltransferase activity"/>
    <property type="evidence" value="ECO:0007669"/>
    <property type="project" value="TreeGrafter"/>
</dbReference>
<dbReference type="InterPro" id="IPR000182">
    <property type="entry name" value="GNAT_dom"/>
</dbReference>
<comment type="caution">
    <text evidence="2">The sequence shown here is derived from an EMBL/GenBank/DDBJ whole genome shotgun (WGS) entry which is preliminary data.</text>
</comment>
<feature type="domain" description="N-acetyltransferase" evidence="1">
    <location>
        <begin position="20"/>
        <end position="187"/>
    </location>
</feature>
<dbReference type="PROSITE" id="PS51186">
    <property type="entry name" value="GNAT"/>
    <property type="match status" value="1"/>
</dbReference>
<keyword evidence="2" id="KW-0808">Transferase</keyword>
<dbReference type="GO" id="GO:0005737">
    <property type="term" value="C:cytoplasm"/>
    <property type="evidence" value="ECO:0007669"/>
    <property type="project" value="TreeGrafter"/>
</dbReference>
<dbReference type="InterPro" id="IPR016181">
    <property type="entry name" value="Acyl_CoA_acyltransferase"/>
</dbReference>
<keyword evidence="3" id="KW-1185">Reference proteome</keyword>
<proteinExistence type="predicted"/>
<dbReference type="Proteomes" id="UP000565572">
    <property type="component" value="Unassembled WGS sequence"/>
</dbReference>
<sequence length="220" mass="23564">MTTLSELWPPFGLVVRSGDLTLTPVSDDDLPGLVDLVRSGVHAPEAMPFAMPWTRTPPEQVPAMFAAHHWSERAAFSADHVSVDLAVRRGGELVGTQGFAGGAYAITRTAETGSWLAQRFQGQGIGTRMRQAVCTLLFDHLDAAEVTSAAWSDNPASLAVSRKVGYRPGDLARKVREGALALERRLVLAPEDLVRGDPVEVSGVEPLRTFLGLDQPSGPA</sequence>
<evidence type="ECO:0000259" key="1">
    <source>
        <dbReference type="PROSITE" id="PS51186"/>
    </source>
</evidence>
<gene>
    <name evidence="2" type="ORF">FHX39_001270</name>
</gene>
<dbReference type="Gene3D" id="3.40.630.30">
    <property type="match status" value="1"/>
</dbReference>
<dbReference type="GO" id="GO:0008999">
    <property type="term" value="F:protein-N-terminal-alanine acetyltransferase activity"/>
    <property type="evidence" value="ECO:0007669"/>
    <property type="project" value="TreeGrafter"/>
</dbReference>
<evidence type="ECO:0000313" key="2">
    <source>
        <dbReference type="EMBL" id="MBB3326326.1"/>
    </source>
</evidence>
<evidence type="ECO:0000313" key="3">
    <source>
        <dbReference type="Proteomes" id="UP000565572"/>
    </source>
</evidence>